<gene>
    <name evidence="3" type="ORF">P4S50_09610</name>
</gene>
<evidence type="ECO:0000313" key="3">
    <source>
        <dbReference type="EMBL" id="WFD08657.1"/>
    </source>
</evidence>
<dbReference type="PANTHER" id="PTHR43155">
    <property type="entry name" value="CYCLIC DI-GMP PHOSPHODIESTERASE PA4108-RELATED"/>
    <property type="match status" value="1"/>
</dbReference>
<dbReference type="InterPro" id="IPR003607">
    <property type="entry name" value="HD/PDEase_dom"/>
</dbReference>
<dbReference type="CDD" id="cd00077">
    <property type="entry name" value="HDc"/>
    <property type="match status" value="1"/>
</dbReference>
<name>A0ABY8E6Z9_9FIRM</name>
<dbReference type="EMBL" id="CP120733">
    <property type="protein sequence ID" value="WFD08657.1"/>
    <property type="molecule type" value="Genomic_DNA"/>
</dbReference>
<keyword evidence="4" id="KW-1185">Reference proteome</keyword>
<reference evidence="3 4" key="1">
    <citation type="submission" date="2023-03" db="EMBL/GenBank/DDBJ databases">
        <title>Complete genome sequence of Tepidibacter sp. SWIR-1, isolated from a deep-sea hydrothermal vent.</title>
        <authorList>
            <person name="Li X."/>
        </authorList>
    </citation>
    <scope>NUCLEOTIDE SEQUENCE [LARGE SCALE GENOMIC DNA]</scope>
    <source>
        <strain evidence="3 4">SWIR-1</strain>
    </source>
</reference>
<feature type="transmembrane region" description="Helical" evidence="1">
    <location>
        <begin position="6"/>
        <end position="22"/>
    </location>
</feature>
<dbReference type="Proteomes" id="UP001222800">
    <property type="component" value="Chromosome"/>
</dbReference>
<evidence type="ECO:0000313" key="4">
    <source>
        <dbReference type="Proteomes" id="UP001222800"/>
    </source>
</evidence>
<organism evidence="3 4">
    <name type="scientific">Tepidibacter hydrothermalis</name>
    <dbReference type="NCBI Taxonomy" id="3036126"/>
    <lineage>
        <taxon>Bacteria</taxon>
        <taxon>Bacillati</taxon>
        <taxon>Bacillota</taxon>
        <taxon>Clostridia</taxon>
        <taxon>Peptostreptococcales</taxon>
        <taxon>Peptostreptococcaceae</taxon>
        <taxon>Tepidibacter</taxon>
    </lineage>
</organism>
<dbReference type="Pfam" id="PF13487">
    <property type="entry name" value="HD_5"/>
    <property type="match status" value="1"/>
</dbReference>
<feature type="transmembrane region" description="Helical" evidence="1">
    <location>
        <begin position="43"/>
        <end position="69"/>
    </location>
</feature>
<dbReference type="Gene3D" id="1.10.3210.10">
    <property type="entry name" value="Hypothetical protein af1432"/>
    <property type="match status" value="1"/>
</dbReference>
<dbReference type="RefSeq" id="WP_277730565.1">
    <property type="nucleotide sequence ID" value="NZ_CP120733.1"/>
</dbReference>
<evidence type="ECO:0000256" key="1">
    <source>
        <dbReference type="SAM" id="Phobius"/>
    </source>
</evidence>
<evidence type="ECO:0000259" key="2">
    <source>
        <dbReference type="PROSITE" id="PS51832"/>
    </source>
</evidence>
<proteinExistence type="predicted"/>
<feature type="transmembrane region" description="Helical" evidence="1">
    <location>
        <begin position="75"/>
        <end position="94"/>
    </location>
</feature>
<accession>A0ABY8E6Z9</accession>
<dbReference type="InterPro" id="IPR037522">
    <property type="entry name" value="HD_GYP_dom"/>
</dbReference>
<dbReference type="SUPFAM" id="SSF109604">
    <property type="entry name" value="HD-domain/PDEase-like"/>
    <property type="match status" value="1"/>
</dbReference>
<dbReference type="SMART" id="SM00471">
    <property type="entry name" value="HDc"/>
    <property type="match status" value="1"/>
</dbReference>
<dbReference type="PROSITE" id="PS51832">
    <property type="entry name" value="HD_GYP"/>
    <property type="match status" value="1"/>
</dbReference>
<keyword evidence="1" id="KW-1133">Transmembrane helix</keyword>
<protein>
    <submittedName>
        <fullName evidence="3">HD domain-containing protein</fullName>
    </submittedName>
</protein>
<feature type="domain" description="HD-GYP" evidence="2">
    <location>
        <begin position="103"/>
        <end position="300"/>
    </location>
</feature>
<keyword evidence="1" id="KW-0812">Transmembrane</keyword>
<keyword evidence="1" id="KW-0472">Membrane</keyword>
<sequence length="300" mass="34414">MIDNKICFIILFSSVIMLINIIQYRKVLKHSLFFNNKTIKISLLIKFNLMMMIIFFVGYIVVAGFVINHIYIKNLLIAVIFLGGSVFVFSVIIVQIRLSEIGHKIYSFDTVKALVNTIEARDPYTRGHSQHVANLCICIYEHLPKLYSMKINKDMLKYAGYLHDIGKIGIPEHILQKKGKLTYEEYETMKTHPIMGKNIIKANVLFAKISDWVYYHHEHIDGNGYFGIKGNDIPIESKIIGIADCFSALVTDRVYRKGKTYEEAIKIMNDVSGTQLDSEILDTFMNIDITKIEQCKPSSL</sequence>